<organism evidence="1 2">
    <name type="scientific">Brassica napus</name>
    <name type="common">Rape</name>
    <dbReference type="NCBI Taxonomy" id="3708"/>
    <lineage>
        <taxon>Eukaryota</taxon>
        <taxon>Viridiplantae</taxon>
        <taxon>Streptophyta</taxon>
        <taxon>Embryophyta</taxon>
        <taxon>Tracheophyta</taxon>
        <taxon>Spermatophyta</taxon>
        <taxon>Magnoliopsida</taxon>
        <taxon>eudicotyledons</taxon>
        <taxon>Gunneridae</taxon>
        <taxon>Pentapetalae</taxon>
        <taxon>rosids</taxon>
        <taxon>malvids</taxon>
        <taxon>Brassicales</taxon>
        <taxon>Brassicaceae</taxon>
        <taxon>Brassiceae</taxon>
        <taxon>Brassica</taxon>
    </lineage>
</organism>
<evidence type="ECO:0000313" key="2">
    <source>
        <dbReference type="Proteomes" id="UP000028999"/>
    </source>
</evidence>
<keyword evidence="2" id="KW-1185">Reference proteome</keyword>
<sequence length="92" mass="9928">MVSFLAMDAHRHLQRSPLHPPSFGIYLVFSVLNKEDETTKLRDSFLAACAATLGGAAFLLGVRDVRTVLIQHGFAAWPDLYGLGSSAPISVS</sequence>
<dbReference type="OMA" id="HGFAAWP"/>
<reference evidence="1 2" key="1">
    <citation type="journal article" date="2014" name="Science">
        <title>Plant genetics. Early allopolyploid evolution in the post-Neolithic Brassica napus oilseed genome.</title>
        <authorList>
            <person name="Chalhoub B."/>
            <person name="Denoeud F."/>
            <person name="Liu S."/>
            <person name="Parkin I.A."/>
            <person name="Tang H."/>
            <person name="Wang X."/>
            <person name="Chiquet J."/>
            <person name="Belcram H."/>
            <person name="Tong C."/>
            <person name="Samans B."/>
            <person name="Correa M."/>
            <person name="Da Silva C."/>
            <person name="Just J."/>
            <person name="Falentin C."/>
            <person name="Koh C.S."/>
            <person name="Le Clainche I."/>
            <person name="Bernard M."/>
            <person name="Bento P."/>
            <person name="Noel B."/>
            <person name="Labadie K."/>
            <person name="Alberti A."/>
            <person name="Charles M."/>
            <person name="Arnaud D."/>
            <person name="Guo H."/>
            <person name="Daviaud C."/>
            <person name="Alamery S."/>
            <person name="Jabbari K."/>
            <person name="Zhao M."/>
            <person name="Edger P.P."/>
            <person name="Chelaifa H."/>
            <person name="Tack D."/>
            <person name="Lassalle G."/>
            <person name="Mestiri I."/>
            <person name="Schnel N."/>
            <person name="Le Paslier M.C."/>
            <person name="Fan G."/>
            <person name="Renault V."/>
            <person name="Bayer P.E."/>
            <person name="Golicz A.A."/>
            <person name="Manoli S."/>
            <person name="Lee T.H."/>
            <person name="Thi V.H."/>
            <person name="Chalabi S."/>
            <person name="Hu Q."/>
            <person name="Fan C."/>
            <person name="Tollenaere R."/>
            <person name="Lu Y."/>
            <person name="Battail C."/>
            <person name="Shen J."/>
            <person name="Sidebottom C.H."/>
            <person name="Wang X."/>
            <person name="Canaguier A."/>
            <person name="Chauveau A."/>
            <person name="Berard A."/>
            <person name="Deniot G."/>
            <person name="Guan M."/>
            <person name="Liu Z."/>
            <person name="Sun F."/>
            <person name="Lim Y.P."/>
            <person name="Lyons E."/>
            <person name="Town C.D."/>
            <person name="Bancroft I."/>
            <person name="Wang X."/>
            <person name="Meng J."/>
            <person name="Ma J."/>
            <person name="Pires J.C."/>
            <person name="King G.J."/>
            <person name="Brunel D."/>
            <person name="Delourme R."/>
            <person name="Renard M."/>
            <person name="Aury J.M."/>
            <person name="Adams K.L."/>
            <person name="Batley J."/>
            <person name="Snowdon R.J."/>
            <person name="Tost J."/>
            <person name="Edwards D."/>
            <person name="Zhou Y."/>
            <person name="Hua W."/>
            <person name="Sharpe A.G."/>
            <person name="Paterson A.H."/>
            <person name="Guan C."/>
            <person name="Wincker P."/>
        </authorList>
    </citation>
    <scope>NUCLEOTIDE SEQUENCE [LARGE SCALE GENOMIC DNA]</scope>
    <source>
        <strain evidence="2">cv. Darmor-bzh</strain>
    </source>
</reference>
<gene>
    <name evidence="1" type="primary">BnaAnng02270D</name>
    <name evidence="1" type="ORF">GSBRNA2T00060983001</name>
</gene>
<evidence type="ECO:0000313" key="1">
    <source>
        <dbReference type="EMBL" id="CDY12042.1"/>
    </source>
</evidence>
<proteinExistence type="predicted"/>
<dbReference type="PaxDb" id="3708-A0A078FGF7"/>
<accession>A0A078FGF7</accession>
<dbReference type="EMBL" id="LK032016">
    <property type="protein sequence ID" value="CDY12042.1"/>
    <property type="molecule type" value="Genomic_DNA"/>
</dbReference>
<dbReference type="Gramene" id="CDY12042">
    <property type="protein sequence ID" value="CDY12042"/>
    <property type="gene ID" value="GSBRNA2T00060983001"/>
</dbReference>
<dbReference type="AlphaFoldDB" id="A0A078FGF7"/>
<name>A0A078FGF7_BRANA</name>
<protein>
    <submittedName>
        <fullName evidence="1">BnaAnng02270D protein</fullName>
    </submittedName>
</protein>
<dbReference type="Proteomes" id="UP000028999">
    <property type="component" value="Unassembled WGS sequence"/>
</dbReference>